<proteinExistence type="predicted"/>
<protein>
    <submittedName>
        <fullName evidence="1">DUF6527 family protein</fullName>
    </submittedName>
</protein>
<keyword evidence="2" id="KW-1185">Reference proteome</keyword>
<dbReference type="Proteomes" id="UP001597206">
    <property type="component" value="Unassembled WGS sequence"/>
</dbReference>
<dbReference type="RefSeq" id="WP_379033936.1">
    <property type="nucleotide sequence ID" value="NZ_JBHTLN010000001.1"/>
</dbReference>
<gene>
    <name evidence="1" type="ORF">ACFQ2T_07985</name>
</gene>
<dbReference type="InterPro" id="IPR045384">
    <property type="entry name" value="DUF6527"/>
</dbReference>
<dbReference type="EMBL" id="JBHTLN010000001">
    <property type="protein sequence ID" value="MFD1122436.1"/>
    <property type="molecule type" value="Genomic_DNA"/>
</dbReference>
<evidence type="ECO:0000313" key="1">
    <source>
        <dbReference type="EMBL" id="MFD1122436.1"/>
    </source>
</evidence>
<accession>A0ABW3PFK5</accession>
<organism evidence="1 2">
    <name type="scientific">Methylophilus flavus</name>
    <dbReference type="NCBI Taxonomy" id="640084"/>
    <lineage>
        <taxon>Bacteria</taxon>
        <taxon>Pseudomonadati</taxon>
        <taxon>Pseudomonadota</taxon>
        <taxon>Betaproteobacteria</taxon>
        <taxon>Nitrosomonadales</taxon>
        <taxon>Methylophilaceae</taxon>
        <taxon>Methylophilus</taxon>
    </lineage>
</organism>
<evidence type="ECO:0000313" key="2">
    <source>
        <dbReference type="Proteomes" id="UP001597206"/>
    </source>
</evidence>
<name>A0ABW3PFK5_9PROT</name>
<dbReference type="Pfam" id="PF20137">
    <property type="entry name" value="BubE"/>
    <property type="match status" value="1"/>
</dbReference>
<sequence length="44" mass="5015">MRSQTPFWSVKVEGANEFSVHPSVDSTTCGAHFWIKNSEVIWCD</sequence>
<reference evidence="2" key="1">
    <citation type="journal article" date="2019" name="Int. J. Syst. Evol. Microbiol.">
        <title>The Global Catalogue of Microorganisms (GCM) 10K type strain sequencing project: providing services to taxonomists for standard genome sequencing and annotation.</title>
        <authorList>
            <consortium name="The Broad Institute Genomics Platform"/>
            <consortium name="The Broad Institute Genome Sequencing Center for Infectious Disease"/>
            <person name="Wu L."/>
            <person name="Ma J."/>
        </authorList>
    </citation>
    <scope>NUCLEOTIDE SEQUENCE [LARGE SCALE GENOMIC DNA]</scope>
    <source>
        <strain evidence="2">CCUG 58411</strain>
    </source>
</reference>
<comment type="caution">
    <text evidence="1">The sequence shown here is derived from an EMBL/GenBank/DDBJ whole genome shotgun (WGS) entry which is preliminary data.</text>
</comment>